<name>A0A0L0DID6_THETB</name>
<dbReference type="GeneID" id="25566766"/>
<proteinExistence type="predicted"/>
<protein>
    <submittedName>
        <fullName evidence="1">Uncharacterized protein</fullName>
    </submittedName>
</protein>
<keyword evidence="2" id="KW-1185">Reference proteome</keyword>
<reference evidence="1 2" key="1">
    <citation type="submission" date="2010-05" db="EMBL/GenBank/DDBJ databases">
        <title>The Genome Sequence of Thecamonas trahens ATCC 50062.</title>
        <authorList>
            <consortium name="The Broad Institute Genome Sequencing Platform"/>
            <person name="Russ C."/>
            <person name="Cuomo C."/>
            <person name="Shea T."/>
            <person name="Young S.K."/>
            <person name="Zeng Q."/>
            <person name="Koehrsen M."/>
            <person name="Haas B."/>
            <person name="Borodovsky M."/>
            <person name="Guigo R."/>
            <person name="Alvarado L."/>
            <person name="Berlin A."/>
            <person name="Bochicchio J."/>
            <person name="Borenstein D."/>
            <person name="Chapman S."/>
            <person name="Chen Z."/>
            <person name="Freedman E."/>
            <person name="Gellesch M."/>
            <person name="Goldberg J."/>
            <person name="Griggs A."/>
            <person name="Gujja S."/>
            <person name="Heilman E."/>
            <person name="Heiman D."/>
            <person name="Hepburn T."/>
            <person name="Howarth C."/>
            <person name="Jen D."/>
            <person name="Larson L."/>
            <person name="Mehta T."/>
            <person name="Park D."/>
            <person name="Pearson M."/>
            <person name="Roberts A."/>
            <person name="Saif S."/>
            <person name="Shenoy N."/>
            <person name="Sisk P."/>
            <person name="Stolte C."/>
            <person name="Sykes S."/>
            <person name="Thomson T."/>
            <person name="Walk T."/>
            <person name="White J."/>
            <person name="Yandava C."/>
            <person name="Burger G."/>
            <person name="Gray M.W."/>
            <person name="Holland P.W.H."/>
            <person name="King N."/>
            <person name="Lang F.B.F."/>
            <person name="Roger A.J."/>
            <person name="Ruiz-Trillo I."/>
            <person name="Lander E."/>
            <person name="Nusbaum C."/>
        </authorList>
    </citation>
    <scope>NUCLEOTIDE SEQUENCE [LARGE SCALE GENOMIC DNA]</scope>
    <source>
        <strain evidence="1 2">ATCC 50062</strain>
    </source>
</reference>
<dbReference type="Proteomes" id="UP000054408">
    <property type="component" value="Unassembled WGS sequence"/>
</dbReference>
<evidence type="ECO:0000313" key="1">
    <source>
        <dbReference type="EMBL" id="KNC51871.1"/>
    </source>
</evidence>
<dbReference type="EMBL" id="GL349470">
    <property type="protein sequence ID" value="KNC51871.1"/>
    <property type="molecule type" value="Genomic_DNA"/>
</dbReference>
<gene>
    <name evidence="1" type="ORF">AMSG_07968</name>
</gene>
<evidence type="ECO:0000313" key="2">
    <source>
        <dbReference type="Proteomes" id="UP000054408"/>
    </source>
</evidence>
<sequence>MGVDIEVLRSQSPLDGRVVTICNGPSVLDGLRESVYVAHLPLKALGFQANSVVSLRMLELGEGGELVEVGGVAGRCHGALFAIRPAEDGCVHAWVGDEYGQIIARSTLPGQALSRVSGRKEAGKGIFLRSSKAVKVVDGEAPTWASASGMAWPAPDARTVLVSDAAAFSVRALDLESGAAVTLDSGDHLMHVSHVTLVDERVYVFSDYAVLGTRLASAEPLALAAPFTIVAGPSGPALGHADGRGAQVLLEYPALVQSLQCVGDTRTLVFADGAGCGFWRVRVLDTRTDDVRTLCGDGSIVSLSSQKIDRSELATESRELRPWLPPGPYIGSMAVLAHLMPPVLLVAVRPHFGSRTTSLHKIPLWGWVHWRPERHHMFPLPVRAAIETVLIIAKRREADSGLGILPLEIVWMIAAAVATADGWNDARGVEKSNE</sequence>
<accession>A0A0L0DID6</accession>
<dbReference type="RefSeq" id="XP_013755730.1">
    <property type="nucleotide sequence ID" value="XM_013900276.1"/>
</dbReference>
<dbReference type="AlphaFoldDB" id="A0A0L0DID6"/>
<organism evidence="1 2">
    <name type="scientific">Thecamonas trahens ATCC 50062</name>
    <dbReference type="NCBI Taxonomy" id="461836"/>
    <lineage>
        <taxon>Eukaryota</taxon>
        <taxon>Apusozoa</taxon>
        <taxon>Apusomonadida</taxon>
        <taxon>Apusomonadidae</taxon>
        <taxon>Thecamonas</taxon>
    </lineage>
</organism>